<dbReference type="SUPFAM" id="SSF56219">
    <property type="entry name" value="DNase I-like"/>
    <property type="match status" value="1"/>
</dbReference>
<feature type="site" description="Interaction with DNA substrate" evidence="6">
    <location>
        <position position="330"/>
    </location>
</feature>
<dbReference type="AlphaFoldDB" id="A0A9J6EPN0"/>
<keyword evidence="2" id="KW-0378">Hydrolase</keyword>
<reference evidence="7" key="1">
    <citation type="journal article" date="2020" name="Cell">
        <title>Large-Scale Comparative Analyses of Tick Genomes Elucidate Their Genetic Diversity and Vector Capacities.</title>
        <authorList>
            <consortium name="Tick Genome and Microbiome Consortium (TIGMIC)"/>
            <person name="Jia N."/>
            <person name="Wang J."/>
            <person name="Shi W."/>
            <person name="Du L."/>
            <person name="Sun Y."/>
            <person name="Zhan W."/>
            <person name="Jiang J.F."/>
            <person name="Wang Q."/>
            <person name="Zhang B."/>
            <person name="Ji P."/>
            <person name="Bell-Sakyi L."/>
            <person name="Cui X.M."/>
            <person name="Yuan T.T."/>
            <person name="Jiang B.G."/>
            <person name="Yang W.F."/>
            <person name="Lam T.T."/>
            <person name="Chang Q.C."/>
            <person name="Ding S.J."/>
            <person name="Wang X.J."/>
            <person name="Zhu J.G."/>
            <person name="Ruan X.D."/>
            <person name="Zhao L."/>
            <person name="Wei J.T."/>
            <person name="Ye R.Z."/>
            <person name="Que T.C."/>
            <person name="Du C.H."/>
            <person name="Zhou Y.H."/>
            <person name="Cheng J.X."/>
            <person name="Dai P.F."/>
            <person name="Guo W.B."/>
            <person name="Han X.H."/>
            <person name="Huang E.J."/>
            <person name="Li L.F."/>
            <person name="Wei W."/>
            <person name="Gao Y.C."/>
            <person name="Liu J.Z."/>
            <person name="Shao H.Z."/>
            <person name="Wang X."/>
            <person name="Wang C.C."/>
            <person name="Yang T.C."/>
            <person name="Huo Q.B."/>
            <person name="Li W."/>
            <person name="Chen H.Y."/>
            <person name="Chen S.E."/>
            <person name="Zhou L.G."/>
            <person name="Ni X.B."/>
            <person name="Tian J.H."/>
            <person name="Sheng Y."/>
            <person name="Liu T."/>
            <person name="Pan Y.S."/>
            <person name="Xia L.Y."/>
            <person name="Li J."/>
            <person name="Zhao F."/>
            <person name="Cao W.C."/>
        </authorList>
    </citation>
    <scope>NUCLEOTIDE SEQUENCE</scope>
    <source>
        <strain evidence="7">Rmic-2018</strain>
    </source>
</reference>
<feature type="binding site" evidence="5">
    <location>
        <position position="244"/>
    </location>
    <ligand>
        <name>Mg(2+)</name>
        <dbReference type="ChEBI" id="CHEBI:18420"/>
        <label>1</label>
    </ligand>
</feature>
<evidence type="ECO:0000256" key="2">
    <source>
        <dbReference type="ARBA" id="ARBA00022801"/>
    </source>
</evidence>
<dbReference type="GO" id="GO:0005634">
    <property type="term" value="C:nucleus"/>
    <property type="evidence" value="ECO:0007669"/>
    <property type="project" value="TreeGrafter"/>
</dbReference>
<dbReference type="GO" id="GO:0003906">
    <property type="term" value="F:DNA-(apurinic or apyrimidinic site) endonuclease activity"/>
    <property type="evidence" value="ECO:0007669"/>
    <property type="project" value="TreeGrafter"/>
</dbReference>
<feature type="active site" description="Proton donor/acceptor" evidence="4">
    <location>
        <position position="242"/>
    </location>
</feature>
<evidence type="ECO:0000256" key="6">
    <source>
        <dbReference type="PIRSR" id="PIRSR604808-3"/>
    </source>
</evidence>
<keyword evidence="3 5" id="KW-0460">Magnesium</keyword>
<protein>
    <recommendedName>
        <fullName evidence="9">Endonuclease/exonuclease/phosphatase domain-containing protein</fullName>
    </recommendedName>
</protein>
<sequence>MTTNLLSQIRPRVHYARVSKGVGSADICRELVKRFQLSELKCVQDYGLGKFEVTFANDEASRRFSDDPVLAIRDARIRFQYRGVRVKVVRVIGFPADADVRIIAQPLASYGMFWMWRERNQRICQESGAASSWSKWRCTIVSPTSTRLQQIKNFDRTFGTKSYWNYGGACCRGVAVILMPRFTGSVLRYARDSDGRVLSVDLDSGVRIVNVYAPVQYRQQKDFFNSLDSCLVGPSRVILVGDFNCVLEQADHVTLKGTPKFRDRNGDLELRELVQELGLVDAWRSLRPLQSGMTWTGRGSRSRIGRFYVSPSLAPGMHSSWLCSSALSDHSLLALRFADSSLVPWGKRPWRLNPRLLKDKDATRDVATYLIGSLLGDQNLGGSDWDTVNARVAERFRDWGKRRAREERAGIKVVSDAILLLSKPLSCGPGVTAALTSLRKEYRVLLQRRWDRLRATARAEQWEMEAWCSRNVLRRHLAGKSSAITSLVNPNTGSLVETQD</sequence>
<dbReference type="PANTHER" id="PTHR22748:SF6">
    <property type="entry name" value="DNA-(APURINIC OR APYRIMIDINIC SITE) ENDONUCLEASE"/>
    <property type="match status" value="1"/>
</dbReference>
<evidence type="ECO:0000313" key="8">
    <source>
        <dbReference type="Proteomes" id="UP000821866"/>
    </source>
</evidence>
<gene>
    <name evidence="7" type="ORF">HPB51_000573</name>
</gene>
<evidence type="ECO:0000313" key="7">
    <source>
        <dbReference type="EMBL" id="KAH8036451.1"/>
    </source>
</evidence>
<evidence type="ECO:0000256" key="4">
    <source>
        <dbReference type="PIRSR" id="PIRSR604808-1"/>
    </source>
</evidence>
<dbReference type="GO" id="GO:0008311">
    <property type="term" value="F:double-stranded DNA 3'-5' DNA exonuclease activity"/>
    <property type="evidence" value="ECO:0007669"/>
    <property type="project" value="TreeGrafter"/>
</dbReference>
<dbReference type="GO" id="GO:0008081">
    <property type="term" value="F:phosphoric diester hydrolase activity"/>
    <property type="evidence" value="ECO:0007669"/>
    <property type="project" value="TreeGrafter"/>
</dbReference>
<keyword evidence="5" id="KW-0464">Manganese</keyword>
<name>A0A9J6EPN0_RHIMP</name>
<reference evidence="7" key="2">
    <citation type="submission" date="2021-09" db="EMBL/GenBank/DDBJ databases">
        <authorList>
            <person name="Jia N."/>
            <person name="Wang J."/>
            <person name="Shi W."/>
            <person name="Du L."/>
            <person name="Sun Y."/>
            <person name="Zhan W."/>
            <person name="Jiang J."/>
            <person name="Wang Q."/>
            <person name="Zhang B."/>
            <person name="Ji P."/>
            <person name="Sakyi L.B."/>
            <person name="Cui X."/>
            <person name="Yuan T."/>
            <person name="Jiang B."/>
            <person name="Yang W."/>
            <person name="Lam T.T.-Y."/>
            <person name="Chang Q."/>
            <person name="Ding S."/>
            <person name="Wang X."/>
            <person name="Zhu J."/>
            <person name="Ruan X."/>
            <person name="Zhao L."/>
            <person name="Wei J."/>
            <person name="Que T."/>
            <person name="Du C."/>
            <person name="Cheng J."/>
            <person name="Dai P."/>
            <person name="Han X."/>
            <person name="Huang E."/>
            <person name="Gao Y."/>
            <person name="Liu J."/>
            <person name="Shao H."/>
            <person name="Ye R."/>
            <person name="Li L."/>
            <person name="Wei W."/>
            <person name="Wang X."/>
            <person name="Wang C."/>
            <person name="Huo Q."/>
            <person name="Li W."/>
            <person name="Guo W."/>
            <person name="Chen H."/>
            <person name="Chen S."/>
            <person name="Zhou L."/>
            <person name="Zhou L."/>
            <person name="Ni X."/>
            <person name="Tian J."/>
            <person name="Zhou Y."/>
            <person name="Sheng Y."/>
            <person name="Liu T."/>
            <person name="Pan Y."/>
            <person name="Xia L."/>
            <person name="Li J."/>
            <person name="Zhao F."/>
            <person name="Cao W."/>
        </authorList>
    </citation>
    <scope>NUCLEOTIDE SEQUENCE</scope>
    <source>
        <strain evidence="7">Rmic-2018</strain>
        <tissue evidence="7">Larvae</tissue>
    </source>
</reference>
<feature type="site" description="Transition state stabilizer" evidence="6">
    <location>
        <position position="244"/>
    </location>
</feature>
<feature type="binding site" evidence="5">
    <location>
        <position position="242"/>
    </location>
    <ligand>
        <name>Mg(2+)</name>
        <dbReference type="ChEBI" id="CHEBI:18420"/>
        <label>1</label>
    </ligand>
</feature>
<dbReference type="CDD" id="cd09076">
    <property type="entry name" value="L1-EN"/>
    <property type="match status" value="1"/>
</dbReference>
<evidence type="ECO:0000256" key="3">
    <source>
        <dbReference type="ARBA" id="ARBA00022842"/>
    </source>
</evidence>
<dbReference type="GO" id="GO:0046872">
    <property type="term" value="F:metal ion binding"/>
    <property type="evidence" value="ECO:0007669"/>
    <property type="project" value="UniProtKB-KW"/>
</dbReference>
<feature type="active site" description="Proton acceptor" evidence="4">
    <location>
        <position position="330"/>
    </location>
</feature>
<organism evidence="7 8">
    <name type="scientific">Rhipicephalus microplus</name>
    <name type="common">Cattle tick</name>
    <name type="synonym">Boophilus microplus</name>
    <dbReference type="NCBI Taxonomy" id="6941"/>
    <lineage>
        <taxon>Eukaryota</taxon>
        <taxon>Metazoa</taxon>
        <taxon>Ecdysozoa</taxon>
        <taxon>Arthropoda</taxon>
        <taxon>Chelicerata</taxon>
        <taxon>Arachnida</taxon>
        <taxon>Acari</taxon>
        <taxon>Parasitiformes</taxon>
        <taxon>Ixodida</taxon>
        <taxon>Ixodoidea</taxon>
        <taxon>Ixodidae</taxon>
        <taxon>Rhipicephalinae</taxon>
        <taxon>Rhipicephalus</taxon>
        <taxon>Boophilus</taxon>
    </lineage>
</organism>
<accession>A0A9J6EPN0</accession>
<comment type="cofactor">
    <cofactor evidence="5">
        <name>Mg(2+)</name>
        <dbReference type="ChEBI" id="CHEBI:18420"/>
    </cofactor>
    <cofactor evidence="5">
        <name>Mn(2+)</name>
        <dbReference type="ChEBI" id="CHEBI:29035"/>
    </cofactor>
    <text evidence="5">Probably binds two magnesium or manganese ions per subunit.</text>
</comment>
<dbReference type="PANTHER" id="PTHR22748">
    <property type="entry name" value="AP ENDONUCLEASE"/>
    <property type="match status" value="1"/>
</dbReference>
<dbReference type="Gene3D" id="3.60.10.10">
    <property type="entry name" value="Endonuclease/exonuclease/phosphatase"/>
    <property type="match status" value="1"/>
</dbReference>
<dbReference type="InterPro" id="IPR004808">
    <property type="entry name" value="AP_endonuc_1"/>
</dbReference>
<evidence type="ECO:0000256" key="5">
    <source>
        <dbReference type="PIRSR" id="PIRSR604808-2"/>
    </source>
</evidence>
<comment type="caution">
    <text evidence="7">The sequence shown here is derived from an EMBL/GenBank/DDBJ whole genome shotgun (WGS) entry which is preliminary data.</text>
</comment>
<feature type="binding site" evidence="5">
    <location>
        <position position="330"/>
    </location>
    <ligand>
        <name>Mg(2+)</name>
        <dbReference type="ChEBI" id="CHEBI:18420"/>
        <label>1</label>
    </ligand>
</feature>
<proteinExistence type="predicted"/>
<dbReference type="InterPro" id="IPR036691">
    <property type="entry name" value="Endo/exonu/phosph_ase_sf"/>
</dbReference>
<feature type="active site" evidence="4">
    <location>
        <position position="212"/>
    </location>
</feature>
<keyword evidence="8" id="KW-1185">Reference proteome</keyword>
<dbReference type="Proteomes" id="UP000821866">
    <property type="component" value="Chromosome 10"/>
</dbReference>
<keyword evidence="1 5" id="KW-0479">Metal-binding</keyword>
<evidence type="ECO:0008006" key="9">
    <source>
        <dbReference type="Google" id="ProtNLM"/>
    </source>
</evidence>
<evidence type="ECO:0000256" key="1">
    <source>
        <dbReference type="ARBA" id="ARBA00022723"/>
    </source>
</evidence>
<feature type="binding site" evidence="5">
    <location>
        <position position="329"/>
    </location>
    <ligand>
        <name>Mg(2+)</name>
        <dbReference type="ChEBI" id="CHEBI:18420"/>
        <label>1</label>
    </ligand>
</feature>
<dbReference type="GO" id="GO:0006284">
    <property type="term" value="P:base-excision repair"/>
    <property type="evidence" value="ECO:0007669"/>
    <property type="project" value="TreeGrafter"/>
</dbReference>
<dbReference type="EMBL" id="JABSTU010000002">
    <property type="protein sequence ID" value="KAH8036451.1"/>
    <property type="molecule type" value="Genomic_DNA"/>
</dbReference>